<comment type="caution">
    <text evidence="1">The sequence shown here is derived from an EMBL/GenBank/DDBJ whole genome shotgun (WGS) entry which is preliminary data.</text>
</comment>
<sequence length="257" mass="28797">MEQCLLIAGVPTKRRPQSGRTSAESGPSGAMGRSHQTAGIPIPQAVEAEPQWGQHPTGKRTIRGTRRVAVGGGQGSDMWVRGIPSHPRLNVNGCHLQQYVNYTLTNLLYIRDCRGPLANQVFAISRPPLILYMGRYKYYGLRKRAGLVKNLCNHDTFTAGQLVVLLLDKPPESPRRADQYTVYVHYGGWMEYTVDTPKTWENRRPLNLVSNGKDVEATQDRHCCNLLKSSSDHRITVGDFDATHKGMHQNNPRQRQG</sequence>
<reference evidence="1" key="1">
    <citation type="submission" date="2019-10" db="EMBL/GenBank/DDBJ databases">
        <authorList>
            <consortium name="DOE Joint Genome Institute"/>
            <person name="Kuo A."/>
            <person name="Miyauchi S."/>
            <person name="Kiss E."/>
            <person name="Drula E."/>
            <person name="Kohler A."/>
            <person name="Sanchez-Garcia M."/>
            <person name="Andreopoulos B."/>
            <person name="Barry K.W."/>
            <person name="Bonito G."/>
            <person name="Buee M."/>
            <person name="Carver A."/>
            <person name="Chen C."/>
            <person name="Cichocki N."/>
            <person name="Clum A."/>
            <person name="Culley D."/>
            <person name="Crous P.W."/>
            <person name="Fauchery L."/>
            <person name="Girlanda M."/>
            <person name="Hayes R."/>
            <person name="Keri Z."/>
            <person name="Labutti K."/>
            <person name="Lipzen A."/>
            <person name="Lombard V."/>
            <person name="Magnuson J."/>
            <person name="Maillard F."/>
            <person name="Morin E."/>
            <person name="Murat C."/>
            <person name="Nolan M."/>
            <person name="Ohm R."/>
            <person name="Pangilinan J."/>
            <person name="Pereira M."/>
            <person name="Perotto S."/>
            <person name="Peter M."/>
            <person name="Riley R."/>
            <person name="Sitrit Y."/>
            <person name="Stielow B."/>
            <person name="Szollosi G."/>
            <person name="Zifcakova L."/>
            <person name="Stursova M."/>
            <person name="Spatafora J.W."/>
            <person name="Tedersoo L."/>
            <person name="Vaario L.-M."/>
            <person name="Yamada A."/>
            <person name="Yan M."/>
            <person name="Wang P."/>
            <person name="Xu J."/>
            <person name="Bruns T."/>
            <person name="Baldrian P."/>
            <person name="Vilgalys R."/>
            <person name="Henrissat B."/>
            <person name="Grigoriev I.V."/>
            <person name="Hibbett D."/>
            <person name="Nagy L.G."/>
            <person name="Martin F.M."/>
        </authorList>
    </citation>
    <scope>NUCLEOTIDE SEQUENCE</scope>
    <source>
        <strain evidence="1">P2</strain>
    </source>
</reference>
<dbReference type="EMBL" id="MU117981">
    <property type="protein sequence ID" value="KAF9650763.1"/>
    <property type="molecule type" value="Genomic_DNA"/>
</dbReference>
<protein>
    <submittedName>
        <fullName evidence="1">Uncharacterized protein</fullName>
    </submittedName>
</protein>
<organism evidence="1 2">
    <name type="scientific">Thelephora ganbajun</name>
    <name type="common">Ganba fungus</name>
    <dbReference type="NCBI Taxonomy" id="370292"/>
    <lineage>
        <taxon>Eukaryota</taxon>
        <taxon>Fungi</taxon>
        <taxon>Dikarya</taxon>
        <taxon>Basidiomycota</taxon>
        <taxon>Agaricomycotina</taxon>
        <taxon>Agaricomycetes</taxon>
        <taxon>Thelephorales</taxon>
        <taxon>Thelephoraceae</taxon>
        <taxon>Thelephora</taxon>
    </lineage>
</organism>
<reference evidence="1" key="2">
    <citation type="journal article" date="2020" name="Nat. Commun.">
        <title>Large-scale genome sequencing of mycorrhizal fungi provides insights into the early evolution of symbiotic traits.</title>
        <authorList>
            <person name="Miyauchi S."/>
            <person name="Kiss E."/>
            <person name="Kuo A."/>
            <person name="Drula E."/>
            <person name="Kohler A."/>
            <person name="Sanchez-Garcia M."/>
            <person name="Morin E."/>
            <person name="Andreopoulos B."/>
            <person name="Barry K.W."/>
            <person name="Bonito G."/>
            <person name="Buee M."/>
            <person name="Carver A."/>
            <person name="Chen C."/>
            <person name="Cichocki N."/>
            <person name="Clum A."/>
            <person name="Culley D."/>
            <person name="Crous P.W."/>
            <person name="Fauchery L."/>
            <person name="Girlanda M."/>
            <person name="Hayes R.D."/>
            <person name="Keri Z."/>
            <person name="LaButti K."/>
            <person name="Lipzen A."/>
            <person name="Lombard V."/>
            <person name="Magnuson J."/>
            <person name="Maillard F."/>
            <person name="Murat C."/>
            <person name="Nolan M."/>
            <person name="Ohm R.A."/>
            <person name="Pangilinan J."/>
            <person name="Pereira M.F."/>
            <person name="Perotto S."/>
            <person name="Peter M."/>
            <person name="Pfister S."/>
            <person name="Riley R."/>
            <person name="Sitrit Y."/>
            <person name="Stielow J.B."/>
            <person name="Szollosi G."/>
            <person name="Zifcakova L."/>
            <person name="Stursova M."/>
            <person name="Spatafora J.W."/>
            <person name="Tedersoo L."/>
            <person name="Vaario L.M."/>
            <person name="Yamada A."/>
            <person name="Yan M."/>
            <person name="Wang P."/>
            <person name="Xu J."/>
            <person name="Bruns T."/>
            <person name="Baldrian P."/>
            <person name="Vilgalys R."/>
            <person name="Dunand C."/>
            <person name="Henrissat B."/>
            <person name="Grigoriev I.V."/>
            <person name="Hibbett D."/>
            <person name="Nagy L.G."/>
            <person name="Martin F.M."/>
        </authorList>
    </citation>
    <scope>NUCLEOTIDE SEQUENCE</scope>
    <source>
        <strain evidence="1">P2</strain>
    </source>
</reference>
<name>A0ACB6ZMW4_THEGA</name>
<evidence type="ECO:0000313" key="2">
    <source>
        <dbReference type="Proteomes" id="UP000886501"/>
    </source>
</evidence>
<accession>A0ACB6ZMW4</accession>
<keyword evidence="2" id="KW-1185">Reference proteome</keyword>
<proteinExistence type="predicted"/>
<gene>
    <name evidence="1" type="ORF">BDM02DRAFT_3111508</name>
</gene>
<dbReference type="Proteomes" id="UP000886501">
    <property type="component" value="Unassembled WGS sequence"/>
</dbReference>
<evidence type="ECO:0000313" key="1">
    <source>
        <dbReference type="EMBL" id="KAF9650763.1"/>
    </source>
</evidence>